<accession>A0A3P6C776</accession>
<protein>
    <submittedName>
        <fullName evidence="2">Uncharacterized protein</fullName>
    </submittedName>
</protein>
<sequence length="70" mass="8114">MRWRRTSADERESLKKNSAPGEGGESVEELRRRARRGGGGRDEIEEEEERTRRRAQDHGSIPVTCFIKMN</sequence>
<evidence type="ECO:0000313" key="2">
    <source>
        <dbReference type="EMBL" id="VDD06505.1"/>
    </source>
</evidence>
<gene>
    <name evidence="2" type="ORF">BRAA08T34585Z</name>
</gene>
<name>A0A3P6C776_BRACM</name>
<reference evidence="2" key="1">
    <citation type="submission" date="2018-11" db="EMBL/GenBank/DDBJ databases">
        <authorList>
            <consortium name="Genoscope - CEA"/>
            <person name="William W."/>
        </authorList>
    </citation>
    <scope>NUCLEOTIDE SEQUENCE</scope>
</reference>
<feature type="compositionally biased region" description="Basic and acidic residues" evidence="1">
    <location>
        <begin position="1"/>
        <end position="15"/>
    </location>
</feature>
<dbReference type="AlphaFoldDB" id="A0A3P6C776"/>
<feature type="region of interest" description="Disordered" evidence="1">
    <location>
        <begin position="1"/>
        <end position="70"/>
    </location>
</feature>
<evidence type="ECO:0000256" key="1">
    <source>
        <dbReference type="SAM" id="MobiDB-lite"/>
    </source>
</evidence>
<proteinExistence type="predicted"/>
<organism evidence="2">
    <name type="scientific">Brassica campestris</name>
    <name type="common">Field mustard</name>
    <dbReference type="NCBI Taxonomy" id="3711"/>
    <lineage>
        <taxon>Eukaryota</taxon>
        <taxon>Viridiplantae</taxon>
        <taxon>Streptophyta</taxon>
        <taxon>Embryophyta</taxon>
        <taxon>Tracheophyta</taxon>
        <taxon>Spermatophyta</taxon>
        <taxon>Magnoliopsida</taxon>
        <taxon>eudicotyledons</taxon>
        <taxon>Gunneridae</taxon>
        <taxon>Pentapetalae</taxon>
        <taxon>rosids</taxon>
        <taxon>malvids</taxon>
        <taxon>Brassicales</taxon>
        <taxon>Brassicaceae</taxon>
        <taxon>Brassiceae</taxon>
        <taxon>Brassica</taxon>
    </lineage>
</organism>
<dbReference type="EMBL" id="LR031575">
    <property type="protein sequence ID" value="VDD06505.1"/>
    <property type="molecule type" value="Genomic_DNA"/>
</dbReference>